<name>A0A0U5GSW2_ASPCI</name>
<evidence type="ECO:0000256" key="1">
    <source>
        <dbReference type="SAM" id="MobiDB-lite"/>
    </source>
</evidence>
<gene>
    <name evidence="2" type="ORF">ASPCAL07554</name>
</gene>
<dbReference type="AlphaFoldDB" id="A0A0U5GSW2"/>
<protein>
    <submittedName>
        <fullName evidence="2">Uncharacterized protein</fullName>
    </submittedName>
</protein>
<dbReference type="OrthoDB" id="5296964at2759"/>
<evidence type="ECO:0000313" key="2">
    <source>
        <dbReference type="EMBL" id="CEN60882.1"/>
    </source>
</evidence>
<accession>A0A0U5GSW2</accession>
<sequence>MEDLMEFSSVSSGGKEKTPDLIEDLLGPYESTPRKSEKSLDNDEDLIDSFSVSSEEKRKTPEPAEDSYDLYVGMTDRKDQPEHWVMMIVIPGDDYCTFYHSNHEWLAWPRYSRYTEPMKRFDHYKILRRDRICSIRESDMKKFRQACWDVEPQHCQRYVIAVLKKLEKEGLVSLGTGDSFVPQSQLHVHEGPNHQYTEEEYGRLVDELGRNGAYEEMLRIQGWANENGVVMWNSE</sequence>
<evidence type="ECO:0000313" key="3">
    <source>
        <dbReference type="Proteomes" id="UP000054771"/>
    </source>
</evidence>
<organism evidence="2 3">
    <name type="scientific">Aspergillus calidoustus</name>
    <dbReference type="NCBI Taxonomy" id="454130"/>
    <lineage>
        <taxon>Eukaryota</taxon>
        <taxon>Fungi</taxon>
        <taxon>Dikarya</taxon>
        <taxon>Ascomycota</taxon>
        <taxon>Pezizomycotina</taxon>
        <taxon>Eurotiomycetes</taxon>
        <taxon>Eurotiomycetidae</taxon>
        <taxon>Eurotiales</taxon>
        <taxon>Aspergillaceae</taxon>
        <taxon>Aspergillus</taxon>
        <taxon>Aspergillus subgen. Nidulantes</taxon>
    </lineage>
</organism>
<feature type="region of interest" description="Disordered" evidence="1">
    <location>
        <begin position="1"/>
        <end position="65"/>
    </location>
</feature>
<dbReference type="STRING" id="454130.A0A0U5GSW2"/>
<feature type="compositionally biased region" description="Basic and acidic residues" evidence="1">
    <location>
        <begin position="32"/>
        <end position="41"/>
    </location>
</feature>
<dbReference type="EMBL" id="CDMC01000006">
    <property type="protein sequence ID" value="CEN60882.1"/>
    <property type="molecule type" value="Genomic_DNA"/>
</dbReference>
<keyword evidence="3" id="KW-1185">Reference proteome</keyword>
<reference evidence="3" key="1">
    <citation type="journal article" date="2016" name="Genome Announc.">
        <title>Draft genome sequences of fungus Aspergillus calidoustus.</title>
        <authorList>
            <person name="Horn F."/>
            <person name="Linde J."/>
            <person name="Mattern D.J."/>
            <person name="Walther G."/>
            <person name="Guthke R."/>
            <person name="Scherlach K."/>
            <person name="Martin K."/>
            <person name="Brakhage A.A."/>
            <person name="Petzke L."/>
            <person name="Valiante V."/>
        </authorList>
    </citation>
    <scope>NUCLEOTIDE SEQUENCE [LARGE SCALE GENOMIC DNA]</scope>
    <source>
        <strain evidence="3">SF006504</strain>
    </source>
</reference>
<dbReference type="Proteomes" id="UP000054771">
    <property type="component" value="Unassembled WGS sequence"/>
</dbReference>
<proteinExistence type="predicted"/>